<dbReference type="InterPro" id="IPR011009">
    <property type="entry name" value="Kinase-like_dom_sf"/>
</dbReference>
<evidence type="ECO:0008006" key="3">
    <source>
        <dbReference type="Google" id="ProtNLM"/>
    </source>
</evidence>
<proteinExistence type="predicted"/>
<dbReference type="AlphaFoldDB" id="A0A1I6VAD8"/>
<reference evidence="2" key="1">
    <citation type="submission" date="2016-10" db="EMBL/GenBank/DDBJ databases">
        <authorList>
            <person name="Varghese N."/>
            <person name="Submissions S."/>
        </authorList>
    </citation>
    <scope>NUCLEOTIDE SEQUENCE [LARGE SCALE GENOMIC DNA]</scope>
    <source>
        <strain evidence="2">CGMCC 4.7047</strain>
    </source>
</reference>
<evidence type="ECO:0000313" key="2">
    <source>
        <dbReference type="Proteomes" id="UP000198873"/>
    </source>
</evidence>
<dbReference type="STRING" id="1176198.SAMN05444716_107265"/>
<name>A0A1I6VAD8_9ACTN</name>
<dbReference type="Proteomes" id="UP000198873">
    <property type="component" value="Unassembled WGS sequence"/>
</dbReference>
<dbReference type="SUPFAM" id="SSF56112">
    <property type="entry name" value="Protein kinase-like (PK-like)"/>
    <property type="match status" value="1"/>
</dbReference>
<sequence length="266" mass="29212">MAVDPDPQVLALIRPHTGRIVRVGPPDGRGFSTDLLAVVTGEKGRFFVKAMRNRPGGRRDQLLRERAINPFVRSLSPALLWAVEDAEWIVLGFELVDCRETDFSPGSPDLPVIVDLVRRIGALELPHVARDWHETRWDWWADRGAAPLFQGDCLVHADINPANLLRGPERPWVVDWAWPTRGAAFIDPAMLVLQLIAAGHKPESAEGWASGCEGWASADPGAVDAFAVATARMMGHQAARNPDEHWLKAMADTASAWAAHRGLDPA</sequence>
<dbReference type="Gene3D" id="3.90.1200.10">
    <property type="match status" value="1"/>
</dbReference>
<accession>A0A1I6VAD8</accession>
<gene>
    <name evidence="1" type="ORF">SAMN05444716_107265</name>
</gene>
<protein>
    <recommendedName>
        <fullName evidence="3">Protein kinase</fullName>
    </recommendedName>
</protein>
<dbReference type="RefSeq" id="WP_093843936.1">
    <property type="nucleotide sequence ID" value="NZ_FPAB01000007.1"/>
</dbReference>
<organism evidence="1 2">
    <name type="scientific">Streptomyces harbinensis</name>
    <dbReference type="NCBI Taxonomy" id="1176198"/>
    <lineage>
        <taxon>Bacteria</taxon>
        <taxon>Bacillati</taxon>
        <taxon>Actinomycetota</taxon>
        <taxon>Actinomycetes</taxon>
        <taxon>Kitasatosporales</taxon>
        <taxon>Streptomycetaceae</taxon>
        <taxon>Streptomyces</taxon>
    </lineage>
</organism>
<evidence type="ECO:0000313" key="1">
    <source>
        <dbReference type="EMBL" id="SFT10696.1"/>
    </source>
</evidence>
<keyword evidence="2" id="KW-1185">Reference proteome</keyword>
<dbReference type="EMBL" id="FPAB01000007">
    <property type="protein sequence ID" value="SFT10696.1"/>
    <property type="molecule type" value="Genomic_DNA"/>
</dbReference>